<protein>
    <submittedName>
        <fullName evidence="1">Hypoticical protein</fullName>
    </submittedName>
</protein>
<proteinExistence type="predicted"/>
<reference evidence="1 2" key="1">
    <citation type="journal article" date="2012" name="J. Bacteriol.">
        <title>Genome sequence of Pectobacterium sp. strain SCC3193.</title>
        <authorList>
            <person name="Koskinen J.P."/>
            <person name="Laine P."/>
            <person name="Niemi O."/>
            <person name="Nykyri J."/>
            <person name="Harjunpaa H."/>
            <person name="Auvinen P."/>
            <person name="Paulin L."/>
            <person name="Pirhonen M."/>
            <person name="Palva T."/>
            <person name="Holm L."/>
        </authorList>
    </citation>
    <scope>NUCLEOTIDE SEQUENCE [LARGE SCALE GENOMIC DNA]</scope>
    <source>
        <strain evidence="1 2">SCC3193</strain>
    </source>
</reference>
<name>A0A0H3I6T6_PECPM</name>
<dbReference type="Proteomes" id="UP000008044">
    <property type="component" value="Chromosome"/>
</dbReference>
<dbReference type="KEGG" id="pec:W5S_2841"/>
<dbReference type="AlphaFoldDB" id="A0A0H3I6T6"/>
<gene>
    <name evidence="1" type="ordered locus">W5S_2841</name>
</gene>
<dbReference type="EMBL" id="CP003415">
    <property type="protein sequence ID" value="AFI90925.1"/>
    <property type="molecule type" value="Genomic_DNA"/>
</dbReference>
<dbReference type="HOGENOM" id="CLU_2772216_0_0_6"/>
<evidence type="ECO:0000313" key="2">
    <source>
        <dbReference type="Proteomes" id="UP000008044"/>
    </source>
</evidence>
<sequence length="69" mass="8169">MEYILVRHPASRCYATLENAPCTFLCPFFGKINNKYQSFFVFIIQNVFKILLEQRHLAGIFLFMLSIFN</sequence>
<organism evidence="1 2">
    <name type="scientific">Pectobacterium parmentieri</name>
    <dbReference type="NCBI Taxonomy" id="1905730"/>
    <lineage>
        <taxon>Bacteria</taxon>
        <taxon>Pseudomonadati</taxon>
        <taxon>Pseudomonadota</taxon>
        <taxon>Gammaproteobacteria</taxon>
        <taxon>Enterobacterales</taxon>
        <taxon>Pectobacteriaceae</taxon>
        <taxon>Pectobacterium</taxon>
    </lineage>
</organism>
<accession>A0A0H3I6T6</accession>
<evidence type="ECO:0000313" key="1">
    <source>
        <dbReference type="EMBL" id="AFI90925.1"/>
    </source>
</evidence>